<proteinExistence type="predicted"/>
<evidence type="ECO:0000313" key="2">
    <source>
        <dbReference type="EMBL" id="EYR61876.1"/>
    </source>
</evidence>
<feature type="transmembrane region" description="Helical" evidence="1">
    <location>
        <begin position="148"/>
        <end position="171"/>
    </location>
</feature>
<gene>
    <name evidence="2" type="ORF">N866_14735</name>
</gene>
<sequence length="210" mass="20469">MSGGGRTSGAGSRDLRLHLELGSSVPGALVRLLPAALVLLLVGADGLLAAAGGTAATGGLGASGVVDVLLLASAAVTVWRPALPAAPVVVALLGPVLLSSPDLLASGAAGLGRLVVLLVGTHLLLRLTGLAAHTAWSGRVETAVVARWLAPVLPVQAAVLALAAAVLAVRAAAGAVDGSAPGVLRLVAVVAVVVAVLVVAPGRWFRRLPS</sequence>
<organism evidence="2 3">
    <name type="scientific">Actinotalea ferrariae CF5-4</name>
    <dbReference type="NCBI Taxonomy" id="948458"/>
    <lineage>
        <taxon>Bacteria</taxon>
        <taxon>Bacillati</taxon>
        <taxon>Actinomycetota</taxon>
        <taxon>Actinomycetes</taxon>
        <taxon>Micrococcales</taxon>
        <taxon>Cellulomonadaceae</taxon>
        <taxon>Actinotalea</taxon>
    </lineage>
</organism>
<dbReference type="EMBL" id="AXCW01000436">
    <property type="protein sequence ID" value="EYR61876.1"/>
    <property type="molecule type" value="Genomic_DNA"/>
</dbReference>
<feature type="transmembrane region" description="Helical" evidence="1">
    <location>
        <begin position="28"/>
        <end position="48"/>
    </location>
</feature>
<protein>
    <submittedName>
        <fullName evidence="2">Uncharacterized protein</fullName>
    </submittedName>
</protein>
<keyword evidence="3" id="KW-1185">Reference proteome</keyword>
<evidence type="ECO:0000256" key="1">
    <source>
        <dbReference type="SAM" id="Phobius"/>
    </source>
</evidence>
<dbReference type="AlphaFoldDB" id="A0A021VL49"/>
<name>A0A021VL49_9CELL</name>
<evidence type="ECO:0000313" key="3">
    <source>
        <dbReference type="Proteomes" id="UP000019753"/>
    </source>
</evidence>
<keyword evidence="1" id="KW-1133">Transmembrane helix</keyword>
<comment type="caution">
    <text evidence="2">The sequence shown here is derived from an EMBL/GenBank/DDBJ whole genome shotgun (WGS) entry which is preliminary data.</text>
</comment>
<accession>A0A021VL49</accession>
<feature type="transmembrane region" description="Helical" evidence="1">
    <location>
        <begin position="85"/>
        <end position="105"/>
    </location>
</feature>
<dbReference type="RefSeq" id="WP_034229571.1">
    <property type="nucleotide sequence ID" value="NZ_AXCW01000436.1"/>
</dbReference>
<keyword evidence="1" id="KW-0472">Membrane</keyword>
<dbReference type="Proteomes" id="UP000019753">
    <property type="component" value="Unassembled WGS sequence"/>
</dbReference>
<feature type="transmembrane region" description="Helical" evidence="1">
    <location>
        <begin position="114"/>
        <end position="136"/>
    </location>
</feature>
<keyword evidence="1" id="KW-0812">Transmembrane</keyword>
<reference evidence="2 3" key="1">
    <citation type="submission" date="2014-01" db="EMBL/GenBank/DDBJ databases">
        <title>Actinotalea ferrariae CF5-4.</title>
        <authorList>
            <person name="Chen F."/>
            <person name="Li Y."/>
            <person name="Wang G."/>
        </authorList>
    </citation>
    <scope>NUCLEOTIDE SEQUENCE [LARGE SCALE GENOMIC DNA]</scope>
    <source>
        <strain evidence="2 3">CF5-4</strain>
    </source>
</reference>
<feature type="transmembrane region" description="Helical" evidence="1">
    <location>
        <begin position="183"/>
        <end position="205"/>
    </location>
</feature>